<accession>A0AAN7A3X2</accession>
<proteinExistence type="predicted"/>
<feature type="compositionally biased region" description="Basic residues" evidence="1">
    <location>
        <begin position="268"/>
        <end position="278"/>
    </location>
</feature>
<feature type="region of interest" description="Disordered" evidence="1">
    <location>
        <begin position="239"/>
        <end position="307"/>
    </location>
</feature>
<keyword evidence="3" id="KW-1185">Reference proteome</keyword>
<dbReference type="PANTHER" id="PTHR38166:SF1">
    <property type="entry name" value="C2H2-TYPE DOMAIN-CONTAINING PROTEIN"/>
    <property type="match status" value="1"/>
</dbReference>
<feature type="compositionally biased region" description="Basic and acidic residues" evidence="1">
    <location>
        <begin position="297"/>
        <end position="306"/>
    </location>
</feature>
<evidence type="ECO:0000256" key="1">
    <source>
        <dbReference type="SAM" id="MobiDB-lite"/>
    </source>
</evidence>
<evidence type="ECO:0000313" key="3">
    <source>
        <dbReference type="Proteomes" id="UP001302321"/>
    </source>
</evidence>
<evidence type="ECO:0008006" key="4">
    <source>
        <dbReference type="Google" id="ProtNLM"/>
    </source>
</evidence>
<sequence>MDAGLESAPMDGAGVVSQRRATTNTWASWNLKKMGRLPPTPSFTPDSAAMQHRQSTSIDSAVVLEDTASMYGASIREKSPPSTPRSPSRLSGFHFSPEHPGSPISTPSSPGSGSDESNDWDHICIGHKNVQDTSVHEVQSGIEAISLESPTGSLESDLDMDDTDYNTDVIVEPDNDTVSVEEADHILRFSLPTVRGVNSNEVPPEVFEVCRSVTYAYAERIAAIVDCFGDLSVAPGDAGSPSAGLTGNLPQRQSSAQSSEKSTEKGKGRPKPNKKRRLSDKENEDDDEEESGSIMGDPRDSGEERVPSGAKLRCIFRARNPIRFNVRDHTSCAMTMFTKFSDLRKHILNKHMADSEIVTCQRCKKGFPSRNALELHCEREPCSYRRSDPEDGINSETAARIRFRGRDCGPSDEEQWKHLWQLAFPEDPHNKIEPFHFVPVLEHHELEPTFLQKLEYLKPVVQSFVPDDDQFEGLCSIIKALFESAVNELTHIGLKMDYVNRQGSRANNRTSKPVARVLWSNAQDRDSGIGLDSSETGMPNAPGRYSSVAFETATGQGQQGRAFFASFGSVSEPRQPIRRVRSRLGATATGPQQLQPNMSIAPLHTESRFDGAGIGFAFGQSFTVSTSSVAASPGPIYSPAPLTDLTADDLGSSTDHRFFCGDLSANTHGTMHIDPVQLHIGYQQCQFEDVNPILNNEFQGCTSSTTMNTLTGTLGEDRKWI</sequence>
<feature type="compositionally biased region" description="Polar residues" evidence="1">
    <location>
        <begin position="243"/>
        <end position="260"/>
    </location>
</feature>
<reference evidence="2" key="2">
    <citation type="submission" date="2023-05" db="EMBL/GenBank/DDBJ databases">
        <authorList>
            <consortium name="Lawrence Berkeley National Laboratory"/>
            <person name="Steindorff A."/>
            <person name="Hensen N."/>
            <person name="Bonometti L."/>
            <person name="Westerberg I."/>
            <person name="Brannstrom I.O."/>
            <person name="Guillou S."/>
            <person name="Cros-Aarteil S."/>
            <person name="Calhoun S."/>
            <person name="Haridas S."/>
            <person name="Kuo A."/>
            <person name="Mondo S."/>
            <person name="Pangilinan J."/>
            <person name="Riley R."/>
            <person name="Labutti K."/>
            <person name="Andreopoulos B."/>
            <person name="Lipzen A."/>
            <person name="Chen C."/>
            <person name="Yanf M."/>
            <person name="Daum C."/>
            <person name="Ng V."/>
            <person name="Clum A."/>
            <person name="Ohm R."/>
            <person name="Martin F."/>
            <person name="Silar P."/>
            <person name="Natvig D."/>
            <person name="Lalanne C."/>
            <person name="Gautier V."/>
            <person name="Ament-Velasquez S.L."/>
            <person name="Kruys A."/>
            <person name="Hutchinson M.I."/>
            <person name="Powell A.J."/>
            <person name="Barry K."/>
            <person name="Miller A.N."/>
            <person name="Grigoriev I.V."/>
            <person name="Debuchy R."/>
            <person name="Gladieux P."/>
            <person name="Thoren M.H."/>
            <person name="Johannesson H."/>
        </authorList>
    </citation>
    <scope>NUCLEOTIDE SEQUENCE</scope>
    <source>
        <strain evidence="2">CBS 892.96</strain>
    </source>
</reference>
<name>A0AAN7A3X2_9PEZI</name>
<dbReference type="PANTHER" id="PTHR38166">
    <property type="entry name" value="C2H2-TYPE DOMAIN-CONTAINING PROTEIN-RELATED"/>
    <property type="match status" value="1"/>
</dbReference>
<feature type="region of interest" description="Disordered" evidence="1">
    <location>
        <begin position="1"/>
        <end position="122"/>
    </location>
</feature>
<comment type="caution">
    <text evidence="2">The sequence shown here is derived from an EMBL/GenBank/DDBJ whole genome shotgun (WGS) entry which is preliminary data.</text>
</comment>
<feature type="compositionally biased region" description="Low complexity" evidence="1">
    <location>
        <begin position="101"/>
        <end position="114"/>
    </location>
</feature>
<gene>
    <name evidence="2" type="ORF">QBC36DRAFT_333599</name>
</gene>
<feature type="compositionally biased region" description="Polar residues" evidence="1">
    <location>
        <begin position="19"/>
        <end position="28"/>
    </location>
</feature>
<organism evidence="2 3">
    <name type="scientific">Triangularia setosa</name>
    <dbReference type="NCBI Taxonomy" id="2587417"/>
    <lineage>
        <taxon>Eukaryota</taxon>
        <taxon>Fungi</taxon>
        <taxon>Dikarya</taxon>
        <taxon>Ascomycota</taxon>
        <taxon>Pezizomycotina</taxon>
        <taxon>Sordariomycetes</taxon>
        <taxon>Sordariomycetidae</taxon>
        <taxon>Sordariales</taxon>
        <taxon>Podosporaceae</taxon>
        <taxon>Triangularia</taxon>
    </lineage>
</organism>
<dbReference type="EMBL" id="MU866280">
    <property type="protein sequence ID" value="KAK4174471.1"/>
    <property type="molecule type" value="Genomic_DNA"/>
</dbReference>
<feature type="compositionally biased region" description="Acidic residues" evidence="1">
    <location>
        <begin position="282"/>
        <end position="291"/>
    </location>
</feature>
<evidence type="ECO:0000313" key="2">
    <source>
        <dbReference type="EMBL" id="KAK4174471.1"/>
    </source>
</evidence>
<dbReference type="AlphaFoldDB" id="A0AAN7A3X2"/>
<dbReference type="Proteomes" id="UP001302321">
    <property type="component" value="Unassembled WGS sequence"/>
</dbReference>
<reference evidence="2" key="1">
    <citation type="journal article" date="2023" name="Mol. Phylogenet. Evol.">
        <title>Genome-scale phylogeny and comparative genomics of the fungal order Sordariales.</title>
        <authorList>
            <person name="Hensen N."/>
            <person name="Bonometti L."/>
            <person name="Westerberg I."/>
            <person name="Brannstrom I.O."/>
            <person name="Guillou S."/>
            <person name="Cros-Aarteil S."/>
            <person name="Calhoun S."/>
            <person name="Haridas S."/>
            <person name="Kuo A."/>
            <person name="Mondo S."/>
            <person name="Pangilinan J."/>
            <person name="Riley R."/>
            <person name="LaButti K."/>
            <person name="Andreopoulos B."/>
            <person name="Lipzen A."/>
            <person name="Chen C."/>
            <person name="Yan M."/>
            <person name="Daum C."/>
            <person name="Ng V."/>
            <person name="Clum A."/>
            <person name="Steindorff A."/>
            <person name="Ohm R.A."/>
            <person name="Martin F."/>
            <person name="Silar P."/>
            <person name="Natvig D.O."/>
            <person name="Lalanne C."/>
            <person name="Gautier V."/>
            <person name="Ament-Velasquez S.L."/>
            <person name="Kruys A."/>
            <person name="Hutchinson M.I."/>
            <person name="Powell A.J."/>
            <person name="Barry K."/>
            <person name="Miller A.N."/>
            <person name="Grigoriev I.V."/>
            <person name="Debuchy R."/>
            <person name="Gladieux P."/>
            <person name="Hiltunen Thoren M."/>
            <person name="Johannesson H."/>
        </authorList>
    </citation>
    <scope>NUCLEOTIDE SEQUENCE</scope>
    <source>
        <strain evidence="2">CBS 892.96</strain>
    </source>
</reference>
<protein>
    <recommendedName>
        <fullName evidence="4">C2H2-type domain-containing protein</fullName>
    </recommendedName>
</protein>